<keyword evidence="4" id="KW-1185">Reference proteome</keyword>
<proteinExistence type="predicted"/>
<feature type="transmembrane region" description="Helical" evidence="1">
    <location>
        <begin position="370"/>
        <end position="389"/>
    </location>
</feature>
<dbReference type="Proteomes" id="UP000019426">
    <property type="component" value="Chromosome M2/40_rep1"/>
</dbReference>
<keyword evidence="1" id="KW-0472">Membrane</keyword>
<dbReference type="PATRIC" id="fig|1216932.3.peg.560"/>
<dbReference type="EMBL" id="HG917868">
    <property type="protein sequence ID" value="CDM67738.1"/>
    <property type="molecule type" value="Genomic_DNA"/>
</dbReference>
<dbReference type="RefSeq" id="WP_044036261.1">
    <property type="nucleotide sequence ID" value="NZ_HG917868.1"/>
</dbReference>
<evidence type="ECO:0000256" key="2">
    <source>
        <dbReference type="SAM" id="SignalP"/>
    </source>
</evidence>
<dbReference type="AlphaFoldDB" id="W6RTW3"/>
<reference evidence="3 4" key="1">
    <citation type="submission" date="2013-11" db="EMBL/GenBank/DDBJ databases">
        <title>Complete genome sequence of Clostridum sp. M2/40.</title>
        <authorList>
            <person name="Wibberg D."/>
            <person name="Puehler A."/>
            <person name="Schlueter A."/>
        </authorList>
    </citation>
    <scope>NUCLEOTIDE SEQUENCE [LARGE SCALE GENOMIC DNA]</scope>
    <source>
        <strain evidence="4">M2/40</strain>
    </source>
</reference>
<accession>W6RTW3</accession>
<feature type="chain" id="PRO_5004880599" evidence="2">
    <location>
        <begin position="24"/>
        <end position="396"/>
    </location>
</feature>
<feature type="signal peptide" evidence="2">
    <location>
        <begin position="1"/>
        <end position="23"/>
    </location>
</feature>
<evidence type="ECO:0000256" key="1">
    <source>
        <dbReference type="SAM" id="Phobius"/>
    </source>
</evidence>
<evidence type="ECO:0000313" key="4">
    <source>
        <dbReference type="Proteomes" id="UP000019426"/>
    </source>
</evidence>
<name>W6RTW3_9CLOT</name>
<keyword evidence="2" id="KW-0732">Signal</keyword>
<keyword evidence="1" id="KW-1133">Transmembrane helix</keyword>
<dbReference type="OrthoDB" id="2032428at2"/>
<evidence type="ECO:0000313" key="3">
    <source>
        <dbReference type="EMBL" id="CDM67738.1"/>
    </source>
</evidence>
<protein>
    <submittedName>
        <fullName evidence="3">Putative secreted protein</fullName>
    </submittedName>
</protein>
<organism evidence="3 4">
    <name type="scientific">Clostridium bornimense</name>
    <dbReference type="NCBI Taxonomy" id="1216932"/>
    <lineage>
        <taxon>Bacteria</taxon>
        <taxon>Bacillati</taxon>
        <taxon>Bacillota</taxon>
        <taxon>Clostridia</taxon>
        <taxon>Eubacteriales</taxon>
        <taxon>Clostridiaceae</taxon>
        <taxon>Clostridium</taxon>
    </lineage>
</organism>
<gene>
    <name evidence="3" type="ORF">CM240_0573</name>
</gene>
<dbReference type="HOGENOM" id="CLU_695801_0_0_9"/>
<dbReference type="KEGG" id="clt:CM240_0573"/>
<sequence>MKYLIKTLSLFFIVLLLPLSVQGATTYKKYTFKENEKFLFQYEDKSYFLVNNLQFKNSLCIMDNGNFTPINTLHFSNTSNYLGIFDGNILFSLEKEIWRFNPSDNSLNREENISTPFIQKFVYENAYNHSKISANISKILDCFDNNTFLFSFSGKLDDEKVKGIATNKGNYVIIPDDFSLIPSNNNGSVWISYDDNNYTKILKLDSNLNKEEFDIPLDYTKFKKDNSVLIQNNSLYILSSKNKMDKFQLIDYQFKKVDSINISKNYSNKLAPLILGEDNFIYTIIDNKIFKINDSNIEPISDIPTESNSLFVYNDKNFVASYSYKNPKNEFVQNVNFISSPSKNANLTNISTTAVINDVRIDSSTENTSIYYALTILLLIFITISLFKFNRKRRGI</sequence>
<keyword evidence="1" id="KW-0812">Transmembrane</keyword>